<accession>A0A8T2NLW9</accession>
<reference evidence="1" key="1">
    <citation type="thesis" date="2021" institute="BYU ScholarsArchive" country="Provo, UT, USA">
        <title>Applications of and Algorithms for Genome Assembly and Genomic Analyses with an Emphasis on Marine Teleosts.</title>
        <authorList>
            <person name="Pickett B.D."/>
        </authorList>
    </citation>
    <scope>NUCLEOTIDE SEQUENCE</scope>
    <source>
        <strain evidence="1">HI-2016</strain>
    </source>
</reference>
<sequence length="79" mass="8682">MAAGGAGGVAGRAGGRLALAAAGPRWKDYNHFRRNYNSHALGWLMLYMGRNLSTLPFVRRTLISEDRAPPPFARFCFLS</sequence>
<keyword evidence="2" id="KW-1185">Reference proteome</keyword>
<proteinExistence type="predicted"/>
<evidence type="ECO:0000313" key="1">
    <source>
        <dbReference type="EMBL" id="KAG9340031.1"/>
    </source>
</evidence>
<name>A0A8T2NLW9_9TELE</name>
<organism evidence="1 2">
    <name type="scientific">Albula glossodonta</name>
    <name type="common">roundjaw bonefish</name>
    <dbReference type="NCBI Taxonomy" id="121402"/>
    <lineage>
        <taxon>Eukaryota</taxon>
        <taxon>Metazoa</taxon>
        <taxon>Chordata</taxon>
        <taxon>Craniata</taxon>
        <taxon>Vertebrata</taxon>
        <taxon>Euteleostomi</taxon>
        <taxon>Actinopterygii</taxon>
        <taxon>Neopterygii</taxon>
        <taxon>Teleostei</taxon>
        <taxon>Albuliformes</taxon>
        <taxon>Albulidae</taxon>
        <taxon>Albula</taxon>
    </lineage>
</organism>
<gene>
    <name evidence="1" type="ORF">JZ751_022142</name>
</gene>
<dbReference type="AlphaFoldDB" id="A0A8T2NLW9"/>
<evidence type="ECO:0000313" key="2">
    <source>
        <dbReference type="Proteomes" id="UP000824540"/>
    </source>
</evidence>
<dbReference type="EMBL" id="JAFBMS010000047">
    <property type="protein sequence ID" value="KAG9340031.1"/>
    <property type="molecule type" value="Genomic_DNA"/>
</dbReference>
<dbReference type="Proteomes" id="UP000824540">
    <property type="component" value="Unassembled WGS sequence"/>
</dbReference>
<protein>
    <submittedName>
        <fullName evidence="1">Uncharacterized protein</fullName>
    </submittedName>
</protein>
<comment type="caution">
    <text evidence="1">The sequence shown here is derived from an EMBL/GenBank/DDBJ whole genome shotgun (WGS) entry which is preliminary data.</text>
</comment>